<feature type="domain" description="Phage head morphogenesis" evidence="2">
    <location>
        <begin position="580"/>
        <end position="669"/>
    </location>
</feature>
<evidence type="ECO:0000313" key="5">
    <source>
        <dbReference type="EMBL" id="MBB4106629.1"/>
    </source>
</evidence>
<protein>
    <submittedName>
        <fullName evidence="5">SPP1 gp7 family putative phage head morphogenesis protein</fullName>
    </submittedName>
</protein>
<evidence type="ECO:0000259" key="2">
    <source>
        <dbReference type="Pfam" id="PF04233"/>
    </source>
</evidence>
<evidence type="ECO:0000259" key="3">
    <source>
        <dbReference type="Pfam" id="PF18810"/>
    </source>
</evidence>
<evidence type="ECO:0000313" key="4">
    <source>
        <dbReference type="EMBL" id="GGH02816.1"/>
    </source>
</evidence>
<dbReference type="InterPro" id="IPR041110">
    <property type="entry name" value="PBECR2"/>
</dbReference>
<accession>A0A7W6P580</accession>
<dbReference type="Pfam" id="PF06074">
    <property type="entry name" value="Portal_Mu"/>
    <property type="match status" value="1"/>
</dbReference>
<comment type="caution">
    <text evidence="5">The sequence shown here is derived from an EMBL/GenBank/DDBJ whole genome shotgun (WGS) entry which is preliminary data.</text>
</comment>
<dbReference type="RefSeq" id="WP_183759878.1">
    <property type="nucleotide sequence ID" value="NZ_BMHZ01000002.1"/>
</dbReference>
<dbReference type="AlphaFoldDB" id="A0A7W6P580"/>
<name>A0A7W6P580_9SPHI</name>
<dbReference type="Proteomes" id="UP000642938">
    <property type="component" value="Unassembled WGS sequence"/>
</dbReference>
<dbReference type="Proteomes" id="UP000532273">
    <property type="component" value="Unassembled WGS sequence"/>
</dbReference>
<organism evidence="5 6">
    <name type="scientific">Pedobacter zeae</name>
    <dbReference type="NCBI Taxonomy" id="1737356"/>
    <lineage>
        <taxon>Bacteria</taxon>
        <taxon>Pseudomonadati</taxon>
        <taxon>Bacteroidota</taxon>
        <taxon>Sphingobacteriia</taxon>
        <taxon>Sphingobacteriales</taxon>
        <taxon>Sphingobacteriaceae</taxon>
        <taxon>Pedobacter</taxon>
    </lineage>
</organism>
<dbReference type="InterPro" id="IPR006528">
    <property type="entry name" value="Phage_head_morphogenesis_dom"/>
</dbReference>
<proteinExistence type="predicted"/>
<dbReference type="Pfam" id="PF18810">
    <property type="entry name" value="PBECR2"/>
    <property type="match status" value="1"/>
</dbReference>
<evidence type="ECO:0000313" key="6">
    <source>
        <dbReference type="Proteomes" id="UP000532273"/>
    </source>
</evidence>
<sequence>MAKKKYSGVTVSRTEQAPIIIQQTNIRPVNRQVLDIKKWRNAIRSAEALVPRRATLYDLYDDILLDGHLNSVLEKLVKKVTNAKWEFGRAGKIINAANDLIDTPEFEKLVRGIVLSEWWGLTWCTANKFTADGFSYYEIPRKHCRPETGIVAKEQTGESGINIREGIFARETMEFGDPNDIGRLKIVAQYVIYKRGAFGDWAQFAEIFGMPFRKGTYDGYDDSQRALLEQALEKAGSAAYAVVPEGSNIEFIENKSNSTGDLYKALKDACNQEISVAVLGQTETTTSSEGSGYAQSKTHAETEDDVIASTITRVRRLLNRHFIPVMQAGGVNTQGGWFYIKGEGEEKLTLKERFEMHLKMIKELELPFDAKFLYETYGMPIPTDFDAQMAERKAKSEAVPQEKPENPDDPESDPPKKGKKAAKEGVKLSEFPNLRALISQATSFFAQAPAVLLTGAENPTCSCGEAHMIRLSKENTPEFDQDGMIKRTWGRKHISAADDPPFDARLFHFTAQTLIEGMREGWKTKEVKLVDIGFSYDDDDPAMLTSFEMNLMRFSASKTLAEAQALNELFRQSKSFDDFYQKATAKLDVFNKSWLEVEYNTAVLTGQAAANYNRLMQSVELFPYWEYQTVGDDRVRAEHRLLDGLILPANHPLWKKIFPPNGWRCRCWVVGRMAHEIEGVDLKAMEQRANTFIGSDEFKRARAMGWGVNRAAIGEIFTADQFYINKFEGKATKDLATLKPVDFGLKSYSQAKKATTEQAPVFDGTIEDFTEAYPTIRDYHNRQLLFDHAAFNQEETGEKSYRSDLLASMVQALAKPSEVWIGGESLNEFIMIKYYQDKTIVVISNVRNGKVYQVTNWFALEEKAEIIDRYRAGLLVFNK</sequence>
<feature type="compositionally biased region" description="Basic and acidic residues" evidence="1">
    <location>
        <begin position="413"/>
        <end position="425"/>
    </location>
</feature>
<reference evidence="7" key="2">
    <citation type="journal article" date="2019" name="Int. J. Syst. Evol. Microbiol.">
        <title>The Global Catalogue of Microorganisms (GCM) 10K type strain sequencing project: providing services to taxonomists for standard genome sequencing and annotation.</title>
        <authorList>
            <consortium name="The Broad Institute Genomics Platform"/>
            <consortium name="The Broad Institute Genome Sequencing Center for Infectious Disease"/>
            <person name="Wu L."/>
            <person name="Ma J."/>
        </authorList>
    </citation>
    <scope>NUCLEOTIDE SEQUENCE [LARGE SCALE GENOMIC DNA]</scope>
    <source>
        <strain evidence="7">CGMCC 1.15287</strain>
    </source>
</reference>
<dbReference type="EMBL" id="BMHZ01000002">
    <property type="protein sequence ID" value="GGH02816.1"/>
    <property type="molecule type" value="Genomic_DNA"/>
</dbReference>
<reference evidence="4" key="4">
    <citation type="submission" date="2024-05" db="EMBL/GenBank/DDBJ databases">
        <authorList>
            <person name="Sun Q."/>
            <person name="Zhou Y."/>
        </authorList>
    </citation>
    <scope>NUCLEOTIDE SEQUENCE</scope>
    <source>
        <strain evidence="4">CGMCC 1.15287</strain>
    </source>
</reference>
<dbReference type="InterPro" id="IPR009279">
    <property type="entry name" value="Portal_Mu"/>
</dbReference>
<dbReference type="Pfam" id="PF04233">
    <property type="entry name" value="Phage_Mu_F"/>
    <property type="match status" value="1"/>
</dbReference>
<reference evidence="4" key="1">
    <citation type="journal article" date="2014" name="Int. J. Syst. Evol. Microbiol.">
        <title>Complete genome of a new Firmicutes species belonging to the dominant human colonic microbiota ('Ruminococcus bicirculans') reveals two chromosomes and a selective capacity to utilize plant glucans.</title>
        <authorList>
            <consortium name="NISC Comparative Sequencing Program"/>
            <person name="Wegmann U."/>
            <person name="Louis P."/>
            <person name="Goesmann A."/>
            <person name="Henrissat B."/>
            <person name="Duncan S.H."/>
            <person name="Flint H.J."/>
        </authorList>
    </citation>
    <scope>NUCLEOTIDE SEQUENCE</scope>
    <source>
        <strain evidence="4">CGMCC 1.15287</strain>
    </source>
</reference>
<evidence type="ECO:0000313" key="7">
    <source>
        <dbReference type="Proteomes" id="UP000642938"/>
    </source>
</evidence>
<reference evidence="5 6" key="3">
    <citation type="submission" date="2020-08" db="EMBL/GenBank/DDBJ databases">
        <title>Genomic Encyclopedia of Type Strains, Phase IV (KMG-IV): sequencing the most valuable type-strain genomes for metagenomic binning, comparative biology and taxonomic classification.</title>
        <authorList>
            <person name="Goeker M."/>
        </authorList>
    </citation>
    <scope>NUCLEOTIDE SEQUENCE [LARGE SCALE GENOMIC DNA]</scope>
    <source>
        <strain evidence="5 6">DSM 100774</strain>
    </source>
</reference>
<feature type="compositionally biased region" description="Basic and acidic residues" evidence="1">
    <location>
        <begin position="389"/>
        <end position="406"/>
    </location>
</feature>
<feature type="region of interest" description="Disordered" evidence="1">
    <location>
        <begin position="389"/>
        <end position="425"/>
    </location>
</feature>
<dbReference type="EMBL" id="JACIEF010000001">
    <property type="protein sequence ID" value="MBB4106629.1"/>
    <property type="molecule type" value="Genomic_DNA"/>
</dbReference>
<gene>
    <name evidence="4" type="ORF">GCM10007422_17490</name>
    <name evidence="5" type="ORF">GGQ60_000589</name>
</gene>
<feature type="domain" description="Phage-Barnase-EndoU-ColicinE5/D-RelE like nuclease 2" evidence="3">
    <location>
        <begin position="769"/>
        <end position="877"/>
    </location>
</feature>
<evidence type="ECO:0000256" key="1">
    <source>
        <dbReference type="SAM" id="MobiDB-lite"/>
    </source>
</evidence>
<keyword evidence="7" id="KW-1185">Reference proteome</keyword>